<gene>
    <name evidence="1" type="ORF">K431DRAFT_63733</name>
</gene>
<organism evidence="1 2">
    <name type="scientific">Polychaeton citri CBS 116435</name>
    <dbReference type="NCBI Taxonomy" id="1314669"/>
    <lineage>
        <taxon>Eukaryota</taxon>
        <taxon>Fungi</taxon>
        <taxon>Dikarya</taxon>
        <taxon>Ascomycota</taxon>
        <taxon>Pezizomycotina</taxon>
        <taxon>Dothideomycetes</taxon>
        <taxon>Dothideomycetidae</taxon>
        <taxon>Capnodiales</taxon>
        <taxon>Capnodiaceae</taxon>
        <taxon>Polychaeton</taxon>
    </lineage>
</organism>
<protein>
    <submittedName>
        <fullName evidence="1">Uncharacterized protein</fullName>
    </submittedName>
</protein>
<sequence>MGLCCEPADLPPSLPPYLCPSHPIPSHSAPLRTNASLVRIPLFTRVHHRLVIANPHHILSAWHRSTLSLLPSAVPACLPTCPPATTAGELPPSGLLRDPACLPPAVGSVRSAVSGNATGEAT</sequence>
<dbReference type="EMBL" id="MU003787">
    <property type="protein sequence ID" value="KAF2721782.1"/>
    <property type="molecule type" value="Genomic_DNA"/>
</dbReference>
<reference evidence="1" key="1">
    <citation type="journal article" date="2020" name="Stud. Mycol.">
        <title>101 Dothideomycetes genomes: a test case for predicting lifestyles and emergence of pathogens.</title>
        <authorList>
            <person name="Haridas S."/>
            <person name="Albert R."/>
            <person name="Binder M."/>
            <person name="Bloem J."/>
            <person name="Labutti K."/>
            <person name="Salamov A."/>
            <person name="Andreopoulos B."/>
            <person name="Baker S."/>
            <person name="Barry K."/>
            <person name="Bills G."/>
            <person name="Bluhm B."/>
            <person name="Cannon C."/>
            <person name="Castanera R."/>
            <person name="Culley D."/>
            <person name="Daum C."/>
            <person name="Ezra D."/>
            <person name="Gonzalez J."/>
            <person name="Henrissat B."/>
            <person name="Kuo A."/>
            <person name="Liang C."/>
            <person name="Lipzen A."/>
            <person name="Lutzoni F."/>
            <person name="Magnuson J."/>
            <person name="Mondo S."/>
            <person name="Nolan M."/>
            <person name="Ohm R."/>
            <person name="Pangilinan J."/>
            <person name="Park H.-J."/>
            <person name="Ramirez L."/>
            <person name="Alfaro M."/>
            <person name="Sun H."/>
            <person name="Tritt A."/>
            <person name="Yoshinaga Y."/>
            <person name="Zwiers L.-H."/>
            <person name="Turgeon B."/>
            <person name="Goodwin S."/>
            <person name="Spatafora J."/>
            <person name="Crous P."/>
            <person name="Grigoriev I."/>
        </authorList>
    </citation>
    <scope>NUCLEOTIDE SEQUENCE</scope>
    <source>
        <strain evidence="1">CBS 116435</strain>
    </source>
</reference>
<dbReference type="Proteomes" id="UP000799441">
    <property type="component" value="Unassembled WGS sequence"/>
</dbReference>
<accession>A0A9P4UMY7</accession>
<comment type="caution">
    <text evidence="1">The sequence shown here is derived from an EMBL/GenBank/DDBJ whole genome shotgun (WGS) entry which is preliminary data.</text>
</comment>
<name>A0A9P4UMY7_9PEZI</name>
<evidence type="ECO:0000313" key="1">
    <source>
        <dbReference type="EMBL" id="KAF2721782.1"/>
    </source>
</evidence>
<keyword evidence="2" id="KW-1185">Reference proteome</keyword>
<proteinExistence type="predicted"/>
<evidence type="ECO:0000313" key="2">
    <source>
        <dbReference type="Proteomes" id="UP000799441"/>
    </source>
</evidence>
<dbReference type="AlphaFoldDB" id="A0A9P4UMY7"/>